<reference evidence="1" key="2">
    <citation type="journal article" date="2012" name="PLoS ONE">
        <title>A Deeply Branching Thermophilic Bacterium with an Ancient Acetyl-CoA Pathway Dominates a Subsurface Ecosystem.</title>
        <authorList>
            <person name="Takami H."/>
            <person name="Noguchi H."/>
            <person name="Takaki Y."/>
            <person name="Uchiyama I."/>
            <person name="Toyoda A."/>
            <person name="Nishi S."/>
            <person name="Chee G.-J."/>
            <person name="Arai W."/>
            <person name="Nunoura T."/>
            <person name="Itoh T."/>
            <person name="Hattori M."/>
            <person name="Takai K."/>
        </authorList>
    </citation>
    <scope>NUCLEOTIDE SEQUENCE</scope>
</reference>
<proteinExistence type="predicted"/>
<name>H5SHB1_9BACT</name>
<dbReference type="Gene3D" id="2.170.16.10">
    <property type="entry name" value="Hedgehog/Intein (Hint) domain"/>
    <property type="match status" value="1"/>
</dbReference>
<dbReference type="CDD" id="cd00081">
    <property type="entry name" value="Hint"/>
    <property type="match status" value="1"/>
</dbReference>
<dbReference type="InterPro" id="IPR030934">
    <property type="entry name" value="Intein_C"/>
</dbReference>
<dbReference type="InterPro" id="IPR036844">
    <property type="entry name" value="Hint_dom_sf"/>
</dbReference>
<evidence type="ECO:0000313" key="1">
    <source>
        <dbReference type="EMBL" id="BAL55547.1"/>
    </source>
</evidence>
<accession>H5SHB1</accession>
<dbReference type="AlphaFoldDB" id="H5SHB1"/>
<dbReference type="PROSITE" id="PS50818">
    <property type="entry name" value="INTEIN_C_TER"/>
    <property type="match status" value="1"/>
</dbReference>
<reference evidence="1" key="1">
    <citation type="journal article" date="2005" name="Environ. Microbiol.">
        <title>Genetic and functional properties of uncultivated thermophilic crenarchaeotes from a subsurface gold mine as revealed by analysis of genome fragments.</title>
        <authorList>
            <person name="Nunoura T."/>
            <person name="Hirayama H."/>
            <person name="Takami H."/>
            <person name="Oida H."/>
            <person name="Nishi S."/>
            <person name="Shimamura S."/>
            <person name="Suzuki Y."/>
            <person name="Inagaki F."/>
            <person name="Takai K."/>
            <person name="Nealson K.H."/>
            <person name="Horikoshi K."/>
        </authorList>
    </citation>
    <scope>NUCLEOTIDE SEQUENCE</scope>
</reference>
<sequence length="133" mass="15141">MKGTLVATAQGPKPIELVYPGDVIYTFDLRKGAPAVQKVVETFKVQREEILVLDFGDEEIRCTPPHRFYTGQWVPAKELKQGDRILSIEGQWKALRKIKREGKSQPVFNLHVDKDHNYFIGQSALLVHNSKTP</sequence>
<organism evidence="1">
    <name type="scientific">uncultured Acetothermia bacterium</name>
    <dbReference type="NCBI Taxonomy" id="236499"/>
    <lineage>
        <taxon>Bacteria</taxon>
        <taxon>Candidatus Bipolaricaulota</taxon>
        <taxon>environmental samples</taxon>
    </lineage>
</organism>
<gene>
    <name evidence="1" type="ORF">HGMM_F28H07C21</name>
</gene>
<protein>
    <submittedName>
        <fullName evidence="1">Hypothetical conserved protein</fullName>
    </submittedName>
</protein>
<dbReference type="NCBIfam" id="TIGR01443">
    <property type="entry name" value="intein_Cterm"/>
    <property type="match status" value="1"/>
</dbReference>
<dbReference type="SUPFAM" id="SSF51294">
    <property type="entry name" value="Hedgehog/intein (Hint) domain"/>
    <property type="match status" value="1"/>
</dbReference>
<dbReference type="Pfam" id="PF07591">
    <property type="entry name" value="PT-HINT"/>
    <property type="match status" value="1"/>
</dbReference>
<dbReference type="EMBL" id="AP011720">
    <property type="protein sequence ID" value="BAL55547.1"/>
    <property type="molecule type" value="Genomic_DNA"/>
</dbReference>